<dbReference type="FunFam" id="2.60.120.1440:FF:000001">
    <property type="entry name" value="Putative anti-sigma factor"/>
    <property type="match status" value="1"/>
</dbReference>
<sequence length="380" mass="43170">MTKKDLPEELIHKYLQESCSEEELAIVESWHIHDLSKSTYLPSKENIAIVSTRMAHKLTTYVQAGNKTQQTIRLWQRVALTASILLIVSSVAFLYTGNPESTSVSVQRKSTLHDILPGGYKAILTLYNGNKVRLNSKINEGIIREKNVNIRIESGQKIVYQSEESKGTQLLNSLETPRGGQYQLILPDGTKVWLNASSTLTYPTAFTSKERLVKLIGEAFFEVSKDSNRPFKVQSKDQVVEVLGTHFNISAYPEERQTLTTLLEGKIKIRKHNINKTLNPGQGALITEGDNDILITQADIEKNMAWKNNEFIFNGENLRSIMRSIARWYDVDIIYKNYSDDTKYWGTVSRSKNISAVLRMLESTGKIKFHIEGRRIIAMN</sequence>
<dbReference type="OrthoDB" id="1099963at2"/>
<dbReference type="Pfam" id="PF16344">
    <property type="entry name" value="FecR_C"/>
    <property type="match status" value="1"/>
</dbReference>
<dbReference type="RefSeq" id="WP_074606070.1">
    <property type="nucleotide sequence ID" value="NZ_FNGY01000003.1"/>
</dbReference>
<dbReference type="Pfam" id="PF04773">
    <property type="entry name" value="FecR"/>
    <property type="match status" value="1"/>
</dbReference>
<dbReference type="AlphaFoldDB" id="A0A1G9RX37"/>
<proteinExistence type="predicted"/>
<dbReference type="PANTHER" id="PTHR30273:SF2">
    <property type="entry name" value="PROTEIN FECR"/>
    <property type="match status" value="1"/>
</dbReference>
<dbReference type="PANTHER" id="PTHR30273">
    <property type="entry name" value="PERIPLASMIC SIGNAL SENSOR AND SIGMA FACTOR ACTIVATOR FECR-RELATED"/>
    <property type="match status" value="1"/>
</dbReference>
<dbReference type="InterPro" id="IPR012373">
    <property type="entry name" value="Ferrdict_sens_TM"/>
</dbReference>
<dbReference type="GO" id="GO:0016989">
    <property type="term" value="F:sigma factor antagonist activity"/>
    <property type="evidence" value="ECO:0007669"/>
    <property type="project" value="TreeGrafter"/>
</dbReference>
<name>A0A1G9RX37_9SPHI</name>
<evidence type="ECO:0000313" key="3">
    <source>
        <dbReference type="EMBL" id="SDM27742.1"/>
    </source>
</evidence>
<dbReference type="Gene3D" id="2.60.120.1440">
    <property type="match status" value="1"/>
</dbReference>
<evidence type="ECO:0000313" key="4">
    <source>
        <dbReference type="Proteomes" id="UP000183200"/>
    </source>
</evidence>
<dbReference type="EMBL" id="FNGY01000003">
    <property type="protein sequence ID" value="SDM27742.1"/>
    <property type="molecule type" value="Genomic_DNA"/>
</dbReference>
<reference evidence="4" key="1">
    <citation type="submission" date="2016-10" db="EMBL/GenBank/DDBJ databases">
        <authorList>
            <person name="Varghese N."/>
            <person name="Submissions S."/>
        </authorList>
    </citation>
    <scope>NUCLEOTIDE SEQUENCE [LARGE SCALE GENOMIC DNA]</scope>
    <source>
        <strain evidence="4">DSM 19110</strain>
    </source>
</reference>
<dbReference type="Proteomes" id="UP000183200">
    <property type="component" value="Unassembled WGS sequence"/>
</dbReference>
<evidence type="ECO:0000259" key="1">
    <source>
        <dbReference type="Pfam" id="PF04773"/>
    </source>
</evidence>
<accession>A0A1G9RX37</accession>
<dbReference type="InterPro" id="IPR006860">
    <property type="entry name" value="FecR"/>
</dbReference>
<organism evidence="3 4">
    <name type="scientific">Pedobacter steynii</name>
    <dbReference type="NCBI Taxonomy" id="430522"/>
    <lineage>
        <taxon>Bacteria</taxon>
        <taxon>Pseudomonadati</taxon>
        <taxon>Bacteroidota</taxon>
        <taxon>Sphingobacteriia</taxon>
        <taxon>Sphingobacteriales</taxon>
        <taxon>Sphingobacteriaceae</taxon>
        <taxon>Pedobacter</taxon>
    </lineage>
</organism>
<gene>
    <name evidence="3" type="ORF">SAMN05421820_103391</name>
</gene>
<keyword evidence="4" id="KW-1185">Reference proteome</keyword>
<feature type="domain" description="Protein FecR C-terminal" evidence="2">
    <location>
        <begin position="310"/>
        <end position="377"/>
    </location>
</feature>
<feature type="domain" description="FecR protein" evidence="1">
    <location>
        <begin position="174"/>
        <end position="268"/>
    </location>
</feature>
<protein>
    <submittedName>
        <fullName evidence="3">FecR protein</fullName>
    </submittedName>
</protein>
<dbReference type="PIRSF" id="PIRSF018266">
    <property type="entry name" value="FecR"/>
    <property type="match status" value="1"/>
</dbReference>
<dbReference type="Gene3D" id="3.55.50.30">
    <property type="match status" value="1"/>
</dbReference>
<dbReference type="InterPro" id="IPR032508">
    <property type="entry name" value="FecR_C"/>
</dbReference>
<evidence type="ECO:0000259" key="2">
    <source>
        <dbReference type="Pfam" id="PF16344"/>
    </source>
</evidence>